<accession>A0A2S3Z9D8</accession>
<dbReference type="AlphaFoldDB" id="A0A2S3Z9D8"/>
<evidence type="ECO:0000313" key="3">
    <source>
        <dbReference type="Proteomes" id="UP000237340"/>
    </source>
</evidence>
<dbReference type="Proteomes" id="UP000237340">
    <property type="component" value="Unassembled WGS sequence"/>
</dbReference>
<name>A0A2S3Z9D8_9MICO</name>
<evidence type="ECO:0000313" key="2">
    <source>
        <dbReference type="EMBL" id="POH62166.1"/>
    </source>
</evidence>
<dbReference type="EMBL" id="PPXD01000027">
    <property type="protein sequence ID" value="POH62166.1"/>
    <property type="molecule type" value="Genomic_DNA"/>
</dbReference>
<feature type="transmembrane region" description="Helical" evidence="1">
    <location>
        <begin position="25"/>
        <end position="42"/>
    </location>
</feature>
<keyword evidence="1" id="KW-0812">Transmembrane</keyword>
<comment type="caution">
    <text evidence="2">The sequence shown here is derived from an EMBL/GenBank/DDBJ whole genome shotgun (WGS) entry which is preliminary data.</text>
</comment>
<reference evidence="2 3" key="1">
    <citation type="submission" date="2018-01" db="EMBL/GenBank/DDBJ databases">
        <title>Cryobacterium sp. nov., from glaciers in China.</title>
        <authorList>
            <person name="Liu Q."/>
            <person name="Xin Y.-H."/>
        </authorList>
    </citation>
    <scope>NUCLEOTIDE SEQUENCE [LARGE SCALE GENOMIC DNA]</scope>
    <source>
        <strain evidence="2 3">TMN-42</strain>
    </source>
</reference>
<proteinExistence type="predicted"/>
<organism evidence="2 3">
    <name type="scientific">Cryobacterium zongtaii</name>
    <dbReference type="NCBI Taxonomy" id="1259217"/>
    <lineage>
        <taxon>Bacteria</taxon>
        <taxon>Bacillati</taxon>
        <taxon>Actinomycetota</taxon>
        <taxon>Actinomycetes</taxon>
        <taxon>Micrococcales</taxon>
        <taxon>Microbacteriaceae</taxon>
        <taxon>Cryobacterium</taxon>
    </lineage>
</organism>
<keyword evidence="1" id="KW-1133">Transmembrane helix</keyword>
<sequence>MISLLTCLCIHRLDTMPANLSTRSILWIGIGLITASVLVQVGRDLVYRLVATDSLQAVANSWWFGSFDVVFLLVVPLGTLMVAAFFVARLIERVPTVPAQPARRITAAGVFWAGIVFTLVGLLVVASLEGWMGTLAAQGRPSIALDALYFVVSPLRNIVIPLGLALLPASVLMKKLEVRSRTAQLPL</sequence>
<feature type="transmembrane region" description="Helical" evidence="1">
    <location>
        <begin position="109"/>
        <end position="128"/>
    </location>
</feature>
<feature type="transmembrane region" description="Helical" evidence="1">
    <location>
        <begin position="148"/>
        <end position="172"/>
    </location>
</feature>
<evidence type="ECO:0000256" key="1">
    <source>
        <dbReference type="SAM" id="Phobius"/>
    </source>
</evidence>
<keyword evidence="3" id="KW-1185">Reference proteome</keyword>
<protein>
    <submittedName>
        <fullName evidence="2">Uncharacterized protein</fullName>
    </submittedName>
</protein>
<gene>
    <name evidence="2" type="ORF">C3B61_18320</name>
</gene>
<keyword evidence="1" id="KW-0472">Membrane</keyword>
<feature type="transmembrane region" description="Helical" evidence="1">
    <location>
        <begin position="62"/>
        <end position="88"/>
    </location>
</feature>